<organism evidence="2">
    <name type="scientific">bioreactor metagenome</name>
    <dbReference type="NCBI Taxonomy" id="1076179"/>
    <lineage>
        <taxon>unclassified sequences</taxon>
        <taxon>metagenomes</taxon>
        <taxon>ecological metagenomes</taxon>
    </lineage>
</organism>
<protein>
    <recommendedName>
        <fullName evidence="1">Reverse transcriptase domain-containing protein</fullName>
    </recommendedName>
</protein>
<dbReference type="AlphaFoldDB" id="A0A644XUH5"/>
<dbReference type="InterPro" id="IPR051083">
    <property type="entry name" value="GrpII_Intron_Splice-Mob/Def"/>
</dbReference>
<evidence type="ECO:0000313" key="2">
    <source>
        <dbReference type="EMBL" id="MPM19862.1"/>
    </source>
</evidence>
<feature type="domain" description="Reverse transcriptase" evidence="1">
    <location>
        <begin position="1"/>
        <end position="313"/>
    </location>
</feature>
<accession>A0A644XUH5</accession>
<proteinExistence type="predicted"/>
<sequence length="557" mass="65175">MNLPQKHRQETERLIKELSSTDEGKKKIARWILEDGYYPEPYVLPPCFKISGFELQQEKFEKKGYTDKNWKSENLATISFPKTGLIQRVFGIIHPHRYHDIVWELINNWDKLLSILFNQNNEIYSYSFPIALTINKQGKLRSGRMIYEFLEMAEKDLVAEAYKYKLLTKIDITNFYNSVYTHTIAWAWCGDRYEALADTEFNFTGSKIDKLIQYSNDKRTNGIPVGPVLSDLIVEIILSERDTVITKKIKEQGINFLATRFKDDYRILCNSQEDSDKIIRIIIDTLNDYNLQVNEAKTKTVSLPEGLYRPHSIKYDIFSLRKIPSEKIPFKKFEHTLLKALEIHREHTGTSLLEKFLGELIDNNRDKAINERLLVEFANPNIPEDAHNYSKVKKKNIMKTISLLMLLKNESSKSLGKVLAIIECLIFDEDNKWLRDEEYILDVFLIEIEKAILKNSAFELSWYLYFCCRHTIEIDLLRLIKTLNKQGKLKSTQSQLEILRNPFIATLRNKIPAKQDGCPNPFGDKLISIELFKQAEELKDVFLINYLDVFNRAEPEN</sequence>
<evidence type="ECO:0000259" key="1">
    <source>
        <dbReference type="PROSITE" id="PS50878"/>
    </source>
</evidence>
<dbReference type="InterPro" id="IPR043502">
    <property type="entry name" value="DNA/RNA_pol_sf"/>
</dbReference>
<dbReference type="PANTHER" id="PTHR34047">
    <property type="entry name" value="NUCLEAR INTRON MATURASE 1, MITOCHONDRIAL-RELATED"/>
    <property type="match status" value="1"/>
</dbReference>
<dbReference type="InterPro" id="IPR000477">
    <property type="entry name" value="RT_dom"/>
</dbReference>
<dbReference type="PROSITE" id="PS50878">
    <property type="entry name" value="RT_POL"/>
    <property type="match status" value="1"/>
</dbReference>
<name>A0A644XUH5_9ZZZZ</name>
<dbReference type="SUPFAM" id="SSF56672">
    <property type="entry name" value="DNA/RNA polymerases"/>
    <property type="match status" value="1"/>
</dbReference>
<dbReference type="Pfam" id="PF00078">
    <property type="entry name" value="RVT_1"/>
    <property type="match status" value="1"/>
</dbReference>
<gene>
    <name evidence="2" type="ORF">SDC9_66289</name>
</gene>
<dbReference type="CDD" id="cd01646">
    <property type="entry name" value="RT_Bac_retron_I"/>
    <property type="match status" value="1"/>
</dbReference>
<reference evidence="2" key="1">
    <citation type="submission" date="2019-08" db="EMBL/GenBank/DDBJ databases">
        <authorList>
            <person name="Kucharzyk K."/>
            <person name="Murdoch R.W."/>
            <person name="Higgins S."/>
            <person name="Loffler F."/>
        </authorList>
    </citation>
    <scope>NUCLEOTIDE SEQUENCE</scope>
</reference>
<dbReference type="PANTHER" id="PTHR34047:SF8">
    <property type="entry name" value="PROTEIN YKFC"/>
    <property type="match status" value="1"/>
</dbReference>
<comment type="caution">
    <text evidence="2">The sequence shown here is derived from an EMBL/GenBank/DDBJ whole genome shotgun (WGS) entry which is preliminary data.</text>
</comment>
<dbReference type="EMBL" id="VSSQ01003259">
    <property type="protein sequence ID" value="MPM19862.1"/>
    <property type="molecule type" value="Genomic_DNA"/>
</dbReference>